<proteinExistence type="predicted"/>
<dbReference type="EnsemblPlants" id="ONIVA06G20670.1">
    <property type="protein sequence ID" value="ONIVA06G20670.1"/>
    <property type="gene ID" value="ONIVA06G20670"/>
</dbReference>
<name>A0A0E0HRZ6_ORYNI</name>
<evidence type="ECO:0000313" key="2">
    <source>
        <dbReference type="EnsemblPlants" id="ONIVA06G20670.1"/>
    </source>
</evidence>
<dbReference type="OMA" id="NRTHSPC"/>
<organism evidence="2">
    <name type="scientific">Oryza nivara</name>
    <name type="common">Indian wild rice</name>
    <name type="synonym">Oryza sativa f. spontanea</name>
    <dbReference type="NCBI Taxonomy" id="4536"/>
    <lineage>
        <taxon>Eukaryota</taxon>
        <taxon>Viridiplantae</taxon>
        <taxon>Streptophyta</taxon>
        <taxon>Embryophyta</taxon>
        <taxon>Tracheophyta</taxon>
        <taxon>Spermatophyta</taxon>
        <taxon>Magnoliopsida</taxon>
        <taxon>Liliopsida</taxon>
        <taxon>Poales</taxon>
        <taxon>Poaceae</taxon>
        <taxon>BOP clade</taxon>
        <taxon>Oryzoideae</taxon>
        <taxon>Oryzeae</taxon>
        <taxon>Oryzinae</taxon>
        <taxon>Oryza</taxon>
    </lineage>
</organism>
<feature type="region of interest" description="Disordered" evidence="1">
    <location>
        <begin position="1"/>
        <end position="31"/>
    </location>
</feature>
<dbReference type="AlphaFoldDB" id="A0A0E0HRZ6"/>
<accession>A0A0E0HRZ6</accession>
<evidence type="ECO:0000313" key="3">
    <source>
        <dbReference type="Proteomes" id="UP000006591"/>
    </source>
</evidence>
<feature type="compositionally biased region" description="Basic and acidic residues" evidence="1">
    <location>
        <begin position="1"/>
        <end position="15"/>
    </location>
</feature>
<sequence>MRAEISQARRTERKAATMPRTTSSSGGGRSAALVGQELGIGVAQGRDVSQREGQAATMAEEATVAAWVCRHRGRYSAEEGANEGTTVVLAVVTGYCIEEEMDVGCNRTHSPC</sequence>
<dbReference type="Gramene" id="ONIVA06G20670.1">
    <property type="protein sequence ID" value="ONIVA06G20670.1"/>
    <property type="gene ID" value="ONIVA06G20670"/>
</dbReference>
<dbReference type="Proteomes" id="UP000006591">
    <property type="component" value="Chromosome 6"/>
</dbReference>
<protein>
    <submittedName>
        <fullName evidence="2">Uncharacterized protein</fullName>
    </submittedName>
</protein>
<dbReference type="HOGENOM" id="CLU_2149942_0_0_1"/>
<reference evidence="2" key="2">
    <citation type="submission" date="2018-04" db="EMBL/GenBank/DDBJ databases">
        <title>OnivRS2 (Oryza nivara Reference Sequence Version 2).</title>
        <authorList>
            <person name="Zhang J."/>
            <person name="Kudrna D."/>
            <person name="Lee S."/>
            <person name="Talag J."/>
            <person name="Rajasekar S."/>
            <person name="Welchert J."/>
            <person name="Hsing Y.-I."/>
            <person name="Wing R.A."/>
        </authorList>
    </citation>
    <scope>NUCLEOTIDE SEQUENCE [LARGE SCALE GENOMIC DNA]</scope>
    <source>
        <strain evidence="2">SL10</strain>
    </source>
</reference>
<keyword evidence="3" id="KW-1185">Reference proteome</keyword>
<evidence type="ECO:0000256" key="1">
    <source>
        <dbReference type="SAM" id="MobiDB-lite"/>
    </source>
</evidence>
<reference evidence="2" key="1">
    <citation type="submission" date="2015-04" db="UniProtKB">
        <authorList>
            <consortium name="EnsemblPlants"/>
        </authorList>
    </citation>
    <scope>IDENTIFICATION</scope>
    <source>
        <strain evidence="2">SL10</strain>
    </source>
</reference>